<proteinExistence type="predicted"/>
<reference evidence="2" key="1">
    <citation type="submission" date="2020-11" db="EMBL/GenBank/DDBJ databases">
        <title>Gallibacterium anatis 1637, full genome, WGS.</title>
        <authorList>
            <person name="Laishevtcev A.I."/>
            <person name="Yakimova E.A."/>
            <person name="Petkovich D."/>
            <person name="Stepanova T.V."/>
            <person name="Kalendr R.S."/>
            <person name="Rubalsky E.O."/>
            <person name="Zulkarneev E.R."/>
            <person name="Aleshkin A.V."/>
        </authorList>
    </citation>
    <scope>NUCLEOTIDE SEQUENCE</scope>
    <source>
        <strain evidence="2">1637</strain>
    </source>
</reference>
<name>A0A930Y8Z9_9PAST</name>
<feature type="compositionally biased region" description="Polar residues" evidence="1">
    <location>
        <begin position="18"/>
        <end position="37"/>
    </location>
</feature>
<comment type="caution">
    <text evidence="2">The sequence shown here is derived from an EMBL/GenBank/DDBJ whole genome shotgun (WGS) entry which is preliminary data.</text>
</comment>
<gene>
    <name evidence="2" type="ORF">INT80_12445</name>
</gene>
<accession>A0A930Y8Z9</accession>
<sequence length="47" mass="5644">MKDPLKFTDFKVNNQDLDTSTPNIVDTNQKRQFTIRQQWKGKKPKKH</sequence>
<evidence type="ECO:0000313" key="2">
    <source>
        <dbReference type="EMBL" id="MBF4102967.1"/>
    </source>
</evidence>
<feature type="region of interest" description="Disordered" evidence="1">
    <location>
        <begin position="18"/>
        <end position="47"/>
    </location>
</feature>
<protein>
    <submittedName>
        <fullName evidence="2">Uncharacterized protein</fullName>
    </submittedName>
</protein>
<organism evidence="2">
    <name type="scientific">Gallibacterium anatis</name>
    <dbReference type="NCBI Taxonomy" id="750"/>
    <lineage>
        <taxon>Bacteria</taxon>
        <taxon>Pseudomonadati</taxon>
        <taxon>Pseudomonadota</taxon>
        <taxon>Gammaproteobacteria</taxon>
        <taxon>Pasteurellales</taxon>
        <taxon>Pasteurellaceae</taxon>
        <taxon>Gallibacterium</taxon>
    </lineage>
</organism>
<dbReference type="AlphaFoldDB" id="A0A930Y8Z9"/>
<evidence type="ECO:0000256" key="1">
    <source>
        <dbReference type="SAM" id="MobiDB-lite"/>
    </source>
</evidence>
<dbReference type="EMBL" id="JADION010000041">
    <property type="protein sequence ID" value="MBF4102967.1"/>
    <property type="molecule type" value="Genomic_DNA"/>
</dbReference>